<comment type="caution">
    <text evidence="1">The sequence shown here is derived from an EMBL/GenBank/DDBJ whole genome shotgun (WGS) entry which is preliminary data.</text>
</comment>
<protein>
    <submittedName>
        <fullName evidence="1">Uncharacterized protein</fullName>
    </submittedName>
</protein>
<dbReference type="EMBL" id="SCLC01002003">
    <property type="protein sequence ID" value="MBF4438370.1"/>
    <property type="molecule type" value="Genomic_DNA"/>
</dbReference>
<dbReference type="AlphaFoldDB" id="A0AAW4BK68"/>
<reference evidence="1" key="1">
    <citation type="journal article" date="2021" name="PeerJ">
        <title>Analysis of 44 Vibrio anguillarum genomes reveals high genetic diversity.</title>
        <authorList>
            <person name="Hansen M.J."/>
            <person name="Dalsgaard I."/>
        </authorList>
    </citation>
    <scope>NUCLEOTIDE SEQUENCE</scope>
    <source>
        <strain evidence="1">850617-1/1</strain>
    </source>
</reference>
<evidence type="ECO:0000313" key="2">
    <source>
        <dbReference type="Proteomes" id="UP000786185"/>
    </source>
</evidence>
<evidence type="ECO:0000313" key="1">
    <source>
        <dbReference type="EMBL" id="MBF4438370.1"/>
    </source>
</evidence>
<name>A0AAW4BK68_VIBAN</name>
<proteinExistence type="predicted"/>
<sequence length="67" mass="7478">MKRHSTMGTLPLRSGETAIINAYERDLSSGDIAALTEDFPWWTGGGNNKRRYKASLIVLVTPTILER</sequence>
<organism evidence="1 2">
    <name type="scientific">Vibrio anguillarum</name>
    <name type="common">Listonella anguillarum</name>
    <dbReference type="NCBI Taxonomy" id="55601"/>
    <lineage>
        <taxon>Bacteria</taxon>
        <taxon>Pseudomonadati</taxon>
        <taxon>Pseudomonadota</taxon>
        <taxon>Gammaproteobacteria</taxon>
        <taxon>Vibrionales</taxon>
        <taxon>Vibrionaceae</taxon>
        <taxon>Vibrio</taxon>
    </lineage>
</organism>
<accession>A0AAW4BK68</accession>
<gene>
    <name evidence="1" type="ORF">ERJ77_28560</name>
</gene>
<dbReference type="Proteomes" id="UP000786185">
    <property type="component" value="Unassembled WGS sequence"/>
</dbReference>